<dbReference type="GO" id="GO:0120147">
    <property type="term" value="F:formylglycine-generating oxidase activity"/>
    <property type="evidence" value="ECO:0007669"/>
    <property type="project" value="TreeGrafter"/>
</dbReference>
<evidence type="ECO:0000313" key="4">
    <source>
        <dbReference type="Proteomes" id="UP000241436"/>
    </source>
</evidence>
<dbReference type="InterPro" id="IPR007110">
    <property type="entry name" value="Ig-like_dom"/>
</dbReference>
<dbReference type="PANTHER" id="PTHR23150:SF19">
    <property type="entry name" value="FORMYLGLYCINE-GENERATING ENZYME"/>
    <property type="match status" value="1"/>
</dbReference>
<dbReference type="InterPro" id="IPR042095">
    <property type="entry name" value="SUMF_sf"/>
</dbReference>
<organism evidence="3 4">
    <name type="scientific">Candidatus Methylomirabilis limnetica</name>
    <dbReference type="NCBI Taxonomy" id="2033718"/>
    <lineage>
        <taxon>Bacteria</taxon>
        <taxon>Candidatus Methylomirabilota</taxon>
        <taxon>Candidatus Methylomirabilia</taxon>
        <taxon>Candidatus Methylomirabilales</taxon>
        <taxon>Candidatus Methylomirabilaceae</taxon>
        <taxon>Candidatus Methylomirabilis</taxon>
    </lineage>
</organism>
<dbReference type="OrthoDB" id="9768004at2"/>
<comment type="caution">
    <text evidence="3">The sequence shown here is derived from an EMBL/GenBank/DDBJ whole genome shotgun (WGS) entry which is preliminary data.</text>
</comment>
<dbReference type="SUPFAM" id="SSF56436">
    <property type="entry name" value="C-type lectin-like"/>
    <property type="match status" value="1"/>
</dbReference>
<dbReference type="InterPro" id="IPR005532">
    <property type="entry name" value="SUMF_dom"/>
</dbReference>
<feature type="domain" description="Ig-like" evidence="2">
    <location>
        <begin position="55"/>
        <end position="177"/>
    </location>
</feature>
<dbReference type="Proteomes" id="UP000241436">
    <property type="component" value="Unassembled WGS sequence"/>
</dbReference>
<gene>
    <name evidence="3" type="ORF">CLG94_04885</name>
</gene>
<feature type="chain" id="PRO_5015548821" description="Ig-like domain-containing protein" evidence="1">
    <location>
        <begin position="28"/>
        <end position="262"/>
    </location>
</feature>
<evidence type="ECO:0000313" key="3">
    <source>
        <dbReference type="EMBL" id="PTL36371.1"/>
    </source>
</evidence>
<dbReference type="PANTHER" id="PTHR23150">
    <property type="entry name" value="SULFATASE MODIFYING FACTOR 1, 2"/>
    <property type="match status" value="1"/>
</dbReference>
<reference evidence="4" key="2">
    <citation type="journal article" date="2018" name="Environ. Microbiol.">
        <title>Bloom of a denitrifying methanotroph, 'Candidatus Methylomirabilis limnetica', in a deep stratified lake.</title>
        <authorList>
            <person name="Graf J.S."/>
            <person name="Mayr M.J."/>
            <person name="Marchant H.K."/>
            <person name="Tienken D."/>
            <person name="Hach P.F."/>
            <person name="Brand A."/>
            <person name="Schubert C.J."/>
            <person name="Kuypers M.M."/>
            <person name="Milucka J."/>
        </authorList>
    </citation>
    <scope>NUCLEOTIDE SEQUENCE [LARGE SCALE GENOMIC DNA]</scope>
    <source>
        <strain evidence="4">Zug</strain>
    </source>
</reference>
<evidence type="ECO:0000259" key="2">
    <source>
        <dbReference type="PROSITE" id="PS50835"/>
    </source>
</evidence>
<accession>A0A2T4TZ46</accession>
<dbReference type="AlphaFoldDB" id="A0A2T4TZ46"/>
<dbReference type="Pfam" id="PF03781">
    <property type="entry name" value="FGE-sulfatase"/>
    <property type="match status" value="1"/>
</dbReference>
<evidence type="ECO:0000256" key="1">
    <source>
        <dbReference type="SAM" id="SignalP"/>
    </source>
</evidence>
<sequence>MRRLRWGLLIGVLGVTVVVATPPPSEAAQCAPDTVPSGNSCIDRYEASVWQTTNPGLIRLIKLGRVTLARLTAAGATPLGLAAGDLVAAGCPTTGNGCTNVYAVSIPGVEPAHDLTWFQAAAAARNAGKRLPTNAEWQAAALGTPDTGGADNGTTTCNTDNLAPGVTPTGSRSACVSDVGAFDMVGNLWEWVADWVPLSTICVTGLFGTGDANCLAGASTLNGPGALIRGGDFFGSVAGVFAVAGDNAPSGAFGRVGFRAAR</sequence>
<keyword evidence="4" id="KW-1185">Reference proteome</keyword>
<keyword evidence="1" id="KW-0732">Signal</keyword>
<protein>
    <recommendedName>
        <fullName evidence="2">Ig-like domain-containing protein</fullName>
    </recommendedName>
</protein>
<dbReference type="InterPro" id="IPR051043">
    <property type="entry name" value="Sulfatase_Mod_Factor_Kinase"/>
</dbReference>
<feature type="signal peptide" evidence="1">
    <location>
        <begin position="1"/>
        <end position="27"/>
    </location>
</feature>
<dbReference type="EMBL" id="NVQC01000016">
    <property type="protein sequence ID" value="PTL36371.1"/>
    <property type="molecule type" value="Genomic_DNA"/>
</dbReference>
<proteinExistence type="predicted"/>
<reference evidence="3 4" key="1">
    <citation type="submission" date="2017-09" db="EMBL/GenBank/DDBJ databases">
        <title>Bloom of a denitrifying methanotroph, Candidatus Methylomirabilis limnetica, in a deep stratified lake.</title>
        <authorList>
            <person name="Graf J.S."/>
            <person name="Marchant H.K."/>
            <person name="Tienken D."/>
            <person name="Hach P.F."/>
            <person name="Brand A."/>
            <person name="Schubert C.J."/>
            <person name="Kuypers M.M."/>
            <person name="Milucka J."/>
        </authorList>
    </citation>
    <scope>NUCLEOTIDE SEQUENCE [LARGE SCALE GENOMIC DNA]</scope>
    <source>
        <strain evidence="3 4">Zug</strain>
    </source>
</reference>
<name>A0A2T4TZ46_9BACT</name>
<dbReference type="RefSeq" id="WP_107561743.1">
    <property type="nucleotide sequence ID" value="NZ_NVQC01000016.1"/>
</dbReference>
<dbReference type="Gene3D" id="3.90.1580.10">
    <property type="entry name" value="paralog of FGE (formylglycine-generating enzyme)"/>
    <property type="match status" value="1"/>
</dbReference>
<dbReference type="PROSITE" id="PS50835">
    <property type="entry name" value="IG_LIKE"/>
    <property type="match status" value="1"/>
</dbReference>
<dbReference type="InterPro" id="IPR016187">
    <property type="entry name" value="CTDL_fold"/>
</dbReference>